<organism evidence="2 3">
    <name type="scientific">Xenorhabdus stockiae</name>
    <dbReference type="NCBI Taxonomy" id="351614"/>
    <lineage>
        <taxon>Bacteria</taxon>
        <taxon>Pseudomonadati</taxon>
        <taxon>Pseudomonadota</taxon>
        <taxon>Gammaproteobacteria</taxon>
        <taxon>Enterobacterales</taxon>
        <taxon>Morganellaceae</taxon>
        <taxon>Xenorhabdus</taxon>
    </lineage>
</organism>
<keyword evidence="1" id="KW-0812">Transmembrane</keyword>
<feature type="transmembrane region" description="Helical" evidence="1">
    <location>
        <begin position="49"/>
        <end position="70"/>
    </location>
</feature>
<dbReference type="AlphaFoldDB" id="A0A2D0K7G3"/>
<gene>
    <name evidence="2" type="ORF">Xsto_04058</name>
</gene>
<reference evidence="2 3" key="1">
    <citation type="journal article" date="2017" name="Nat. Microbiol.">
        <title>Natural product diversity associated with the nematode symbionts Photorhabdus and Xenorhabdus.</title>
        <authorList>
            <person name="Tobias N.J."/>
            <person name="Wolff H."/>
            <person name="Djahanschiri B."/>
            <person name="Grundmann F."/>
            <person name="Kronenwerth M."/>
            <person name="Shi Y.M."/>
            <person name="Simonyi S."/>
            <person name="Grun P."/>
            <person name="Shapiro-Ilan D."/>
            <person name="Pidot S.J."/>
            <person name="Stinear T.P."/>
            <person name="Ebersberger I."/>
            <person name="Bode H.B."/>
        </authorList>
    </citation>
    <scope>NUCLEOTIDE SEQUENCE [LARGE SCALE GENOMIC DNA]</scope>
    <source>
        <strain evidence="2 3">DSM 17904</strain>
    </source>
</reference>
<name>A0A2D0K7G3_9GAMM</name>
<feature type="transmembrane region" description="Helical" evidence="1">
    <location>
        <begin position="22"/>
        <end position="42"/>
    </location>
</feature>
<accession>A0A2D0K7G3</accession>
<evidence type="ECO:0000313" key="2">
    <source>
        <dbReference type="EMBL" id="PHM59147.1"/>
    </source>
</evidence>
<keyword evidence="3" id="KW-1185">Reference proteome</keyword>
<dbReference type="EMBL" id="NJAJ01000088">
    <property type="protein sequence ID" value="PHM59147.1"/>
    <property type="molecule type" value="Genomic_DNA"/>
</dbReference>
<keyword evidence="1" id="KW-0472">Membrane</keyword>
<sequence>MEDILSVIKTIHMFYVVLAGNLLGWPSTIVGLILVVAACTVVKKIGGKILCLILAAFVLYPPIVCIYDGMPFYK</sequence>
<comment type="caution">
    <text evidence="2">The sequence shown here is derived from an EMBL/GenBank/DDBJ whole genome shotgun (WGS) entry which is preliminary data.</text>
</comment>
<keyword evidence="1" id="KW-1133">Transmembrane helix</keyword>
<evidence type="ECO:0000256" key="1">
    <source>
        <dbReference type="SAM" id="Phobius"/>
    </source>
</evidence>
<proteinExistence type="predicted"/>
<protein>
    <submittedName>
        <fullName evidence="2">Uncharacterized protein</fullName>
    </submittedName>
</protein>
<dbReference type="RefSeq" id="WP_099126229.1">
    <property type="nucleotide sequence ID" value="NZ_CAWNRH010000168.1"/>
</dbReference>
<evidence type="ECO:0000313" key="3">
    <source>
        <dbReference type="Proteomes" id="UP000222366"/>
    </source>
</evidence>
<dbReference type="Proteomes" id="UP000222366">
    <property type="component" value="Unassembled WGS sequence"/>
</dbReference>